<keyword evidence="2" id="KW-1003">Cell membrane</keyword>
<keyword evidence="8" id="KW-1185">Reference proteome</keyword>
<reference evidence="7 8" key="1">
    <citation type="submission" date="2020-02" db="EMBL/GenBank/DDBJ databases">
        <title>Comparative genomics of sulfur disproportionating microorganisms.</title>
        <authorList>
            <person name="Ward L.M."/>
            <person name="Bertran E."/>
            <person name="Johnston D.T."/>
        </authorList>
    </citation>
    <scope>NUCLEOTIDE SEQUENCE [LARGE SCALE GENOMIC DNA]</scope>
    <source>
        <strain evidence="7 8">DSM 100025</strain>
    </source>
</reference>
<comment type="caution">
    <text evidence="7">The sequence shown here is derived from an EMBL/GenBank/DDBJ whole genome shotgun (WGS) entry which is preliminary data.</text>
</comment>
<dbReference type="Pfam" id="PF03631">
    <property type="entry name" value="Virul_fac_BrkB"/>
    <property type="match status" value="1"/>
</dbReference>
<dbReference type="Proteomes" id="UP000469346">
    <property type="component" value="Unassembled WGS sequence"/>
</dbReference>
<evidence type="ECO:0000313" key="7">
    <source>
        <dbReference type="EMBL" id="NDY42846.1"/>
    </source>
</evidence>
<comment type="subcellular location">
    <subcellularLocation>
        <location evidence="1">Cell membrane</location>
        <topology evidence="1">Multi-pass membrane protein</topology>
    </subcellularLocation>
</comment>
<feature type="transmembrane region" description="Helical" evidence="6">
    <location>
        <begin position="210"/>
        <end position="229"/>
    </location>
</feature>
<organism evidence="7 8">
    <name type="scientific">Dissulfurirhabdus thermomarina</name>
    <dbReference type="NCBI Taxonomy" id="1765737"/>
    <lineage>
        <taxon>Bacteria</taxon>
        <taxon>Deltaproteobacteria</taxon>
        <taxon>Dissulfurirhabdaceae</taxon>
        <taxon>Dissulfurirhabdus</taxon>
    </lineage>
</organism>
<dbReference type="Gene3D" id="1.10.10.10">
    <property type="entry name" value="Winged helix-like DNA-binding domain superfamily/Winged helix DNA-binding domain"/>
    <property type="match status" value="1"/>
</dbReference>
<dbReference type="GO" id="GO:0005886">
    <property type="term" value="C:plasma membrane"/>
    <property type="evidence" value="ECO:0007669"/>
    <property type="project" value="UniProtKB-SubCell"/>
</dbReference>
<evidence type="ECO:0000256" key="1">
    <source>
        <dbReference type="ARBA" id="ARBA00004651"/>
    </source>
</evidence>
<keyword evidence="4 6" id="KW-1133">Transmembrane helix</keyword>
<dbReference type="InterPro" id="IPR036388">
    <property type="entry name" value="WH-like_DNA-bd_sf"/>
</dbReference>
<gene>
    <name evidence="7" type="ORF">G3N55_08315</name>
</gene>
<feature type="transmembrane region" description="Helical" evidence="6">
    <location>
        <begin position="327"/>
        <end position="351"/>
    </location>
</feature>
<dbReference type="PANTHER" id="PTHR30213">
    <property type="entry name" value="INNER MEMBRANE PROTEIN YHJD"/>
    <property type="match status" value="1"/>
</dbReference>
<dbReference type="NCBIfam" id="TIGR00765">
    <property type="entry name" value="yihY_not_rbn"/>
    <property type="match status" value="1"/>
</dbReference>
<dbReference type="EMBL" id="JAAGRR010000091">
    <property type="protein sequence ID" value="NDY42846.1"/>
    <property type="molecule type" value="Genomic_DNA"/>
</dbReference>
<protein>
    <submittedName>
        <fullName evidence="7">YihY/virulence factor BrkB family protein</fullName>
    </submittedName>
</protein>
<keyword evidence="3 6" id="KW-0812">Transmembrane</keyword>
<dbReference type="RefSeq" id="WP_163298975.1">
    <property type="nucleotide sequence ID" value="NZ_JAAGRR010000091.1"/>
</dbReference>
<keyword evidence="5 6" id="KW-0472">Membrane</keyword>
<accession>A0A6N9TWI2</accession>
<feature type="transmembrane region" description="Helical" evidence="6">
    <location>
        <begin position="285"/>
        <end position="307"/>
    </location>
</feature>
<evidence type="ECO:0000256" key="3">
    <source>
        <dbReference type="ARBA" id="ARBA00022692"/>
    </source>
</evidence>
<feature type="transmembrane region" description="Helical" evidence="6">
    <location>
        <begin position="77"/>
        <end position="97"/>
    </location>
</feature>
<dbReference type="PANTHER" id="PTHR30213:SF0">
    <property type="entry name" value="UPF0761 MEMBRANE PROTEIN YIHY"/>
    <property type="match status" value="1"/>
</dbReference>
<dbReference type="AlphaFoldDB" id="A0A6N9TWI2"/>
<proteinExistence type="predicted"/>
<dbReference type="InterPro" id="IPR017039">
    <property type="entry name" value="Virul_fac_BrkB"/>
</dbReference>
<sequence length="486" mass="52736">MRFDKFYAKKAGERKGEPGGPGRAPTGPLAPILGMAAAFTEWVWREPDTSDPAWHKPLRGAARVPFIVAQEFRRDAILLRASALTFTMVLSLVPLLALGTAVSKGLGAGDQLRTLAYRMIDEIEAGRPAAPAAEPGKAPAAAPRPPGYTAHLRLAVDKLFSYVDRTRFTTLGVVGVIGLLLTVVSLLGNIEASMNAIWQARKSRPLSRKFTDYLALMIWFPVAAMVGLATEAALRSPAFMARFQAVLPMHLVTPVFLEIFPLFLVVLVFTMFYRYLPNTTVRWGPALAGGLAGGLLWLWAQSLYVALQVGVTRYNAIYGSFATVPLFLGWIYLAWVVFLLGAETAFAVQVWRRYKPGAMELRPIARLALVLDVLVVLLRNFRTRTVTHLDDLSRQLWQTEALIGTALADLLRAGLVEQVEGRGERFVPTAPADEISMEEIVELVLGSDYALGETPGGRTAKLALAGAKAATQRTGLAGLAAGPETG</sequence>
<evidence type="ECO:0000256" key="4">
    <source>
        <dbReference type="ARBA" id="ARBA00022989"/>
    </source>
</evidence>
<name>A0A6N9TWI2_DISTH</name>
<feature type="transmembrane region" description="Helical" evidence="6">
    <location>
        <begin position="168"/>
        <end position="190"/>
    </location>
</feature>
<evidence type="ECO:0000313" key="8">
    <source>
        <dbReference type="Proteomes" id="UP000469346"/>
    </source>
</evidence>
<evidence type="ECO:0000256" key="5">
    <source>
        <dbReference type="ARBA" id="ARBA00023136"/>
    </source>
</evidence>
<evidence type="ECO:0000256" key="6">
    <source>
        <dbReference type="SAM" id="Phobius"/>
    </source>
</evidence>
<feature type="transmembrane region" description="Helical" evidence="6">
    <location>
        <begin position="249"/>
        <end position="273"/>
    </location>
</feature>
<evidence type="ECO:0000256" key="2">
    <source>
        <dbReference type="ARBA" id="ARBA00022475"/>
    </source>
</evidence>